<evidence type="ECO:0000259" key="12">
    <source>
        <dbReference type="Pfam" id="PF13609"/>
    </source>
</evidence>
<keyword evidence="6 11" id="KW-0732">Signal</keyword>
<keyword evidence="3" id="KW-0813">Transport</keyword>
<evidence type="ECO:0000256" key="5">
    <source>
        <dbReference type="ARBA" id="ARBA00022692"/>
    </source>
</evidence>
<feature type="chain" id="PRO_5020746508" evidence="11">
    <location>
        <begin position="20"/>
        <end position="426"/>
    </location>
</feature>
<dbReference type="PANTHER" id="PTHR34501">
    <property type="entry name" value="PROTEIN YDDL-RELATED"/>
    <property type="match status" value="1"/>
</dbReference>
<name>A0A4R6Y780_9BURK</name>
<evidence type="ECO:0000256" key="4">
    <source>
        <dbReference type="ARBA" id="ARBA00022452"/>
    </source>
</evidence>
<dbReference type="SUPFAM" id="SSF56935">
    <property type="entry name" value="Porins"/>
    <property type="match status" value="1"/>
</dbReference>
<evidence type="ECO:0000256" key="6">
    <source>
        <dbReference type="ARBA" id="ARBA00022729"/>
    </source>
</evidence>
<keyword evidence="14" id="KW-1185">Reference proteome</keyword>
<keyword evidence="5" id="KW-0812">Transmembrane</keyword>
<dbReference type="GO" id="GO:0015288">
    <property type="term" value="F:porin activity"/>
    <property type="evidence" value="ECO:0007669"/>
    <property type="project" value="UniProtKB-KW"/>
</dbReference>
<dbReference type="AlphaFoldDB" id="A0A4R6Y780"/>
<sequence length="426" mass="45036">MKKTLIALGLLGAYGAVHAESSVTLYGNINVAVTKKGDAGVTLKAQEYRYASHIGVTGKEDLGNGYSAIFKLEGELEPDTGSGVYGADKKTFGFNRHSYIGLVTPFGAFRFGRSTTPFVNMWIGGGFGEGRGIGEFTGGLAGTGLRTTQPEVGARWNNALFYDVKKGGFAAGFAVTTKGSESIVPTTVGASSVVTSVDNEGASGTKSAYGGYARYEGKAGMWGYKVGAAYQVDNGSTYSGYVSPALVGANLKNAPAEAKNAWIVASGLSYGAAKFDIGYAKAKIDNTDITNANLLRGKSKTLFASLGYDLSARDHVYFSYGKYKRNNDYTFATGRTGVNITSVGEVSGEQYSAGYEHQLSKRTVVYANIRKVTNVTNSCSANLLGSSLSESSPYYKPTCGAVKDRVQALLDVEKGWSYDVGVSHKF</sequence>
<gene>
    <name evidence="13" type="ORF">DFR44_11241</name>
</gene>
<dbReference type="GO" id="GO:0046930">
    <property type="term" value="C:pore complex"/>
    <property type="evidence" value="ECO:0007669"/>
    <property type="project" value="UniProtKB-KW"/>
</dbReference>
<feature type="domain" description="Porin" evidence="12">
    <location>
        <begin position="15"/>
        <end position="375"/>
    </location>
</feature>
<dbReference type="Proteomes" id="UP000294480">
    <property type="component" value="Unassembled WGS sequence"/>
</dbReference>
<comment type="subunit">
    <text evidence="2">Homotrimer.</text>
</comment>
<dbReference type="PANTHER" id="PTHR34501:SF9">
    <property type="entry name" value="MAJOR OUTER MEMBRANE PROTEIN P.IA"/>
    <property type="match status" value="1"/>
</dbReference>
<dbReference type="InterPro" id="IPR050298">
    <property type="entry name" value="Gram-neg_bact_OMP"/>
</dbReference>
<keyword evidence="8" id="KW-0626">Porin</keyword>
<evidence type="ECO:0000256" key="2">
    <source>
        <dbReference type="ARBA" id="ARBA00011233"/>
    </source>
</evidence>
<evidence type="ECO:0000256" key="10">
    <source>
        <dbReference type="ARBA" id="ARBA00023237"/>
    </source>
</evidence>
<comment type="caution">
    <text evidence="13">The sequence shown here is derived from an EMBL/GenBank/DDBJ whole genome shotgun (WGS) entry which is preliminary data.</text>
</comment>
<comment type="subcellular location">
    <subcellularLocation>
        <location evidence="1">Cell outer membrane</location>
        <topology evidence="1">Multi-pass membrane protein</topology>
    </subcellularLocation>
</comment>
<evidence type="ECO:0000256" key="9">
    <source>
        <dbReference type="ARBA" id="ARBA00023136"/>
    </source>
</evidence>
<evidence type="ECO:0000256" key="1">
    <source>
        <dbReference type="ARBA" id="ARBA00004571"/>
    </source>
</evidence>
<keyword evidence="9" id="KW-0472">Membrane</keyword>
<keyword evidence="7" id="KW-0406">Ion transport</keyword>
<dbReference type="CDD" id="cd00342">
    <property type="entry name" value="gram_neg_porins"/>
    <property type="match status" value="1"/>
</dbReference>
<reference evidence="13 14" key="1">
    <citation type="submission" date="2019-03" db="EMBL/GenBank/DDBJ databases">
        <title>Genomic Encyclopedia of Type Strains, Phase IV (KMG-IV): sequencing the most valuable type-strain genomes for metagenomic binning, comparative biology and taxonomic classification.</title>
        <authorList>
            <person name="Goeker M."/>
        </authorList>
    </citation>
    <scope>NUCLEOTIDE SEQUENCE [LARGE SCALE GENOMIC DNA]</scope>
    <source>
        <strain evidence="13 14">DSM 102852</strain>
    </source>
</reference>
<protein>
    <submittedName>
        <fullName evidence="13">Putative porin</fullName>
    </submittedName>
</protein>
<dbReference type="InterPro" id="IPR023614">
    <property type="entry name" value="Porin_dom_sf"/>
</dbReference>
<accession>A0A4R6Y780</accession>
<organism evidence="13 14">
    <name type="scientific">Hydromonas duriensis</name>
    <dbReference type="NCBI Taxonomy" id="1527608"/>
    <lineage>
        <taxon>Bacteria</taxon>
        <taxon>Pseudomonadati</taxon>
        <taxon>Pseudomonadota</taxon>
        <taxon>Betaproteobacteria</taxon>
        <taxon>Burkholderiales</taxon>
        <taxon>Burkholderiaceae</taxon>
        <taxon>Hydromonas</taxon>
    </lineage>
</organism>
<evidence type="ECO:0000313" key="13">
    <source>
        <dbReference type="EMBL" id="TDR31172.1"/>
    </source>
</evidence>
<dbReference type="Pfam" id="PF13609">
    <property type="entry name" value="Porin_4"/>
    <property type="match status" value="1"/>
</dbReference>
<evidence type="ECO:0000313" key="14">
    <source>
        <dbReference type="Proteomes" id="UP000294480"/>
    </source>
</evidence>
<dbReference type="RefSeq" id="WP_162845193.1">
    <property type="nucleotide sequence ID" value="NZ_SNZE01000012.1"/>
</dbReference>
<feature type="signal peptide" evidence="11">
    <location>
        <begin position="1"/>
        <end position="19"/>
    </location>
</feature>
<evidence type="ECO:0000256" key="7">
    <source>
        <dbReference type="ARBA" id="ARBA00023065"/>
    </source>
</evidence>
<dbReference type="EMBL" id="SNZE01000012">
    <property type="protein sequence ID" value="TDR31172.1"/>
    <property type="molecule type" value="Genomic_DNA"/>
</dbReference>
<dbReference type="Gene3D" id="2.40.160.10">
    <property type="entry name" value="Porin"/>
    <property type="match status" value="1"/>
</dbReference>
<dbReference type="GO" id="GO:0006811">
    <property type="term" value="P:monoatomic ion transport"/>
    <property type="evidence" value="ECO:0007669"/>
    <property type="project" value="UniProtKB-KW"/>
</dbReference>
<dbReference type="GO" id="GO:0009279">
    <property type="term" value="C:cell outer membrane"/>
    <property type="evidence" value="ECO:0007669"/>
    <property type="project" value="UniProtKB-SubCell"/>
</dbReference>
<evidence type="ECO:0000256" key="8">
    <source>
        <dbReference type="ARBA" id="ARBA00023114"/>
    </source>
</evidence>
<keyword evidence="4" id="KW-1134">Transmembrane beta strand</keyword>
<dbReference type="InterPro" id="IPR033900">
    <property type="entry name" value="Gram_neg_porin_domain"/>
</dbReference>
<evidence type="ECO:0000256" key="11">
    <source>
        <dbReference type="SAM" id="SignalP"/>
    </source>
</evidence>
<keyword evidence="10" id="KW-0998">Cell outer membrane</keyword>
<evidence type="ECO:0000256" key="3">
    <source>
        <dbReference type="ARBA" id="ARBA00022448"/>
    </source>
</evidence>
<proteinExistence type="predicted"/>